<dbReference type="HOGENOM" id="CLU_3003871_0_0_9"/>
<protein>
    <recommendedName>
        <fullName evidence="4">Transmembrane protein</fullName>
    </recommendedName>
</protein>
<gene>
    <name evidence="2" type="ordered locus">AXY_13790</name>
</gene>
<accession>K0J4B8</accession>
<dbReference type="RefSeq" id="WP_015010114.1">
    <property type="nucleotide sequence ID" value="NC_018704.1"/>
</dbReference>
<dbReference type="Proteomes" id="UP000006294">
    <property type="component" value="Chromosome"/>
</dbReference>
<feature type="transmembrane region" description="Helical" evidence="1">
    <location>
        <begin position="20"/>
        <end position="40"/>
    </location>
</feature>
<keyword evidence="1" id="KW-1133">Transmembrane helix</keyword>
<keyword evidence="1" id="KW-0812">Transmembrane</keyword>
<evidence type="ECO:0000313" key="2">
    <source>
        <dbReference type="EMBL" id="BAM47511.1"/>
    </source>
</evidence>
<evidence type="ECO:0000256" key="1">
    <source>
        <dbReference type="SAM" id="Phobius"/>
    </source>
</evidence>
<evidence type="ECO:0000313" key="3">
    <source>
        <dbReference type="Proteomes" id="UP000006294"/>
    </source>
</evidence>
<reference evidence="2 3" key="1">
    <citation type="submission" date="2011-01" db="EMBL/GenBank/DDBJ databases">
        <title>Whole genome sequence of Amphibacillus xylinus NBRC 15112.</title>
        <authorList>
            <person name="Nakazawa H."/>
            <person name="Katano Y."/>
            <person name="Nakamura S."/>
            <person name="Sasagawa M."/>
            <person name="Fukada J."/>
            <person name="Arai T."/>
            <person name="Sasakura N."/>
            <person name="Mochizuki D."/>
            <person name="Hosoyama A."/>
            <person name="Harada K."/>
            <person name="Horikawa H."/>
            <person name="Kato Y."/>
            <person name="Harada T."/>
            <person name="Sasaki K."/>
            <person name="Sekiguchi M."/>
            <person name="Hodoyama M."/>
            <person name="Nishiko R."/>
            <person name="Narita H."/>
            <person name="Hanamaki A."/>
            <person name="Hata C."/>
            <person name="Konno Y."/>
            <person name="Niimura Y."/>
            <person name="Yamazaki S."/>
            <person name="Fujita N."/>
        </authorList>
    </citation>
    <scope>NUCLEOTIDE SEQUENCE [LARGE SCALE GENOMIC DNA]</scope>
    <source>
        <strain evidence="3">ATCC 51415 / DSM 6626 / JCM 7361 / LMG 17667 / NBRC 15112 / Ep01</strain>
    </source>
</reference>
<keyword evidence="1" id="KW-0472">Membrane</keyword>
<dbReference type="AlphaFoldDB" id="K0J4B8"/>
<keyword evidence="3" id="KW-1185">Reference proteome</keyword>
<dbReference type="EMBL" id="AP012050">
    <property type="protein sequence ID" value="BAM47511.1"/>
    <property type="molecule type" value="Genomic_DNA"/>
</dbReference>
<dbReference type="KEGG" id="axl:AXY_13790"/>
<name>K0J4B8_AMPXN</name>
<evidence type="ECO:0008006" key="4">
    <source>
        <dbReference type="Google" id="ProtNLM"/>
    </source>
</evidence>
<proteinExistence type="predicted"/>
<organism evidence="2 3">
    <name type="scientific">Amphibacillus xylanus (strain ATCC 51415 / DSM 6626 / JCM 7361 / LMG 17667 / NBRC 15112 / Ep01)</name>
    <dbReference type="NCBI Taxonomy" id="698758"/>
    <lineage>
        <taxon>Bacteria</taxon>
        <taxon>Bacillati</taxon>
        <taxon>Bacillota</taxon>
        <taxon>Bacilli</taxon>
        <taxon>Bacillales</taxon>
        <taxon>Bacillaceae</taxon>
        <taxon>Amphibacillus</taxon>
    </lineage>
</organism>
<sequence length="56" mass="6568">MYAEENHYNHVSDDDSGCWMYIVSIFIPFIGIILGLTYIAKNEDIDLDPLHKYFLN</sequence>